<dbReference type="PANTHER" id="PTHR18976">
    <property type="entry name" value="APOLIPOPROTEIN"/>
    <property type="match status" value="1"/>
</dbReference>
<proteinExistence type="predicted"/>
<dbReference type="RefSeq" id="XP_028865795.1">
    <property type="nucleotide sequence ID" value="XM_029009962.1"/>
</dbReference>
<comment type="caution">
    <text evidence="2">The sequence shown here is derived from an EMBL/GenBank/DDBJ whole genome shotgun (WGS) entry which is preliminary data.</text>
</comment>
<accession>A0A2H6K967</accession>
<reference evidence="2 3" key="1">
    <citation type="journal article" date="2017" name="BMC Genomics">
        <title>Whole-genome assembly of Babesia ovata and comparative genomics between closely related pathogens.</title>
        <authorList>
            <person name="Yamagishi J."/>
            <person name="Asada M."/>
            <person name="Hakimi H."/>
            <person name="Tanaka T.Q."/>
            <person name="Sugimoto C."/>
            <person name="Kawazu S."/>
        </authorList>
    </citation>
    <scope>NUCLEOTIDE SEQUENCE [LARGE SCALE GENOMIC DNA]</scope>
    <source>
        <strain evidence="2 3">Miyake</strain>
    </source>
</reference>
<name>A0A2H6K967_9APIC</name>
<dbReference type="AlphaFoldDB" id="A0A2H6K967"/>
<dbReference type="Proteomes" id="UP000236319">
    <property type="component" value="Unassembled WGS sequence"/>
</dbReference>
<dbReference type="PANTHER" id="PTHR18976:SF34">
    <property type="entry name" value="LIPID-BINDING PROTEIN"/>
    <property type="match status" value="1"/>
</dbReference>
<sequence length="1002" mass="112007">MAFLHGVLKDVCTKQTYNVGRENLKRLVDEQIKPKLCQGHGGFSAAIGQVANEIRKYNTVLKSSNVSLTSIINRLIERVAAGISGTIEKIPNENIEQMAERTLIKQAKDIGLLSEKYVEYGNNFEKSMGRFSGKIDDLNKDLRIYIGHVRKNIKYEVKRVETMSNKEKENYVAMMKIVKKLGAIKADIIHQITEKVTALFTTLNEKVTVIHKLLEEVSAKLKAYIEELDRWIQNAAQIIDNAGRQINIVLGELKVEDSDKYPYKISQLAEQIGKDATVLHGNFEAVKKQFEEVFKTLKGEKGTGEQGDEGGVMGKLLGLEEKVTEDVPNGFDKFNTDDDGWGLKSKIESLTTQIGVNVEECVEKLSTALKEAVAVATVDDPADGNYPGLKALQKNALGDIRKVGAWLGSAAGDDDRNGPGAKLERVLNHFHEAKKEWESVSPSNITIQILKGIKEEIGKKATEGDDFNSRLFDLLQGAAYHGIGNIYGEITSIVEEKLEPIKNDLQEFVKQAQDTQNAIETQAGKVSHHLSELCLAVNNPGGHVKTHLETLKNTYFKDLTGGIESAGQSIRKIKHQLSELLGGAVSDALKDAKSFIEEAPKMGQQTIDDLKSHIEPQLEAATKQLTTDSHKHYFSIMKDILTNFAEKVNSELQLLPKQIEDDLAVGFKGYVDKFGKQFVNKVKEISGITAHISSIDPAQYSPLSQTAKILCDAFRGFFDDLEKQTDFTSDFHKVQPIRECLAKLLTALTKSEHFDARFSNNLDELEMNIADFKPTKFDDAKSPLILEALRRSFTPMVRELKKAYVSHYSGRQWYEKELGDYAKICLTITPILHSALKELKEKLESDWKGYKIYNPDVSHRSLHKLFFNDHGYDTGVPDEASNGELNHRADCAPGRILSHLTGGTHKLFVTGHSDADNASTPSNGDDGITLEGVIPNIYDCLKLYFSVCHFTYIEKPTTPCNIYQMLLWLTGLQFNGVYEKLRNHVRDLFLVENEAQPPEKNT</sequence>
<organism evidence="2 3">
    <name type="scientific">Babesia ovata</name>
    <dbReference type="NCBI Taxonomy" id="189622"/>
    <lineage>
        <taxon>Eukaryota</taxon>
        <taxon>Sar</taxon>
        <taxon>Alveolata</taxon>
        <taxon>Apicomplexa</taxon>
        <taxon>Aconoidasida</taxon>
        <taxon>Piroplasmida</taxon>
        <taxon>Babesiidae</taxon>
        <taxon>Babesia</taxon>
    </lineage>
</organism>
<keyword evidence="3" id="KW-1185">Reference proteome</keyword>
<evidence type="ECO:0000313" key="2">
    <source>
        <dbReference type="EMBL" id="GBE59552.1"/>
    </source>
</evidence>
<evidence type="ECO:0000313" key="3">
    <source>
        <dbReference type="Proteomes" id="UP000236319"/>
    </source>
</evidence>
<gene>
    <name evidence="2" type="ORF">BOVATA_010450</name>
</gene>
<dbReference type="EMBL" id="BDSA01000001">
    <property type="protein sequence ID" value="GBE59552.1"/>
    <property type="molecule type" value="Genomic_DNA"/>
</dbReference>
<evidence type="ECO:0008006" key="4">
    <source>
        <dbReference type="Google" id="ProtNLM"/>
    </source>
</evidence>
<dbReference type="GeneID" id="39873322"/>
<feature type="coiled-coil region" evidence="1">
    <location>
        <begin position="214"/>
        <end position="241"/>
    </location>
</feature>
<dbReference type="VEuPathDB" id="PiroplasmaDB:BOVATA_010450"/>
<protein>
    <recommendedName>
        <fullName evidence="4">Extracellular matrix-binding ebh</fullName>
    </recommendedName>
</protein>
<keyword evidence="1" id="KW-0175">Coiled coil</keyword>
<dbReference type="InterPro" id="IPR050163">
    <property type="entry name" value="Apolipoprotein_A1/A4/E"/>
</dbReference>
<evidence type="ECO:0000256" key="1">
    <source>
        <dbReference type="SAM" id="Coils"/>
    </source>
</evidence>
<dbReference type="SUPFAM" id="SSF58113">
    <property type="entry name" value="Apolipoprotein A-I"/>
    <property type="match status" value="1"/>
</dbReference>